<accession>A0A060NIX0</accession>
<keyword evidence="2" id="KW-1185">Reference proteome</keyword>
<proteinExistence type="predicted"/>
<name>A0A060NIX0_9BURK</name>
<dbReference type="HOGENOM" id="CLU_086361_0_0_4"/>
<organism evidence="1 2">
    <name type="scientific">Serpentinimonas raichei</name>
    <dbReference type="NCBI Taxonomy" id="1458425"/>
    <lineage>
        <taxon>Bacteria</taxon>
        <taxon>Pseudomonadati</taxon>
        <taxon>Pseudomonadota</taxon>
        <taxon>Betaproteobacteria</taxon>
        <taxon>Burkholderiales</taxon>
        <taxon>Comamonadaceae</taxon>
        <taxon>Serpentinimonas</taxon>
    </lineage>
</organism>
<dbReference type="RefSeq" id="WP_045532830.1">
    <property type="nucleotide sequence ID" value="NZ_AP014568.1"/>
</dbReference>
<reference evidence="1 2" key="1">
    <citation type="journal article" date="2014" name="Nat. Commun.">
        <title>Physiological and genomic features of highly alkaliphilic hydrogen-utilizing Betaproteobacteria from a continental serpentinizing site.</title>
        <authorList>
            <person name="Suzuki S."/>
            <person name="Kuenen J.G."/>
            <person name="Schipper K."/>
            <person name="van der Velde S."/>
            <person name="Ishii S."/>
            <person name="Wu A."/>
            <person name="Sorokin D.Y."/>
            <person name="Tenney A."/>
            <person name="Meng X.Y."/>
            <person name="Morrill P.L."/>
            <person name="Kamagata Y."/>
            <person name="Muyzer G."/>
            <person name="Nealson K.H."/>
        </authorList>
    </citation>
    <scope>NUCLEOTIDE SEQUENCE [LARGE SCALE GENOMIC DNA]</scope>
    <source>
        <strain evidence="1 2">A1</strain>
    </source>
</reference>
<dbReference type="Pfam" id="PF13759">
    <property type="entry name" value="2OG-FeII_Oxy_5"/>
    <property type="match status" value="1"/>
</dbReference>
<dbReference type="InterPro" id="IPR012668">
    <property type="entry name" value="CHP02466"/>
</dbReference>
<dbReference type="Gene3D" id="2.60.120.620">
    <property type="entry name" value="q2cbj1_9rhob like domain"/>
    <property type="match status" value="1"/>
</dbReference>
<dbReference type="NCBIfam" id="TIGR02466">
    <property type="entry name" value="TIGR02466 family protein"/>
    <property type="match status" value="1"/>
</dbReference>
<dbReference type="STRING" id="1458425.SRAA_2287"/>
<dbReference type="AlphaFoldDB" id="A0A060NIX0"/>
<dbReference type="KEGG" id="cbaa:SRAA_2287"/>
<dbReference type="Proteomes" id="UP000067461">
    <property type="component" value="Chromosome"/>
</dbReference>
<evidence type="ECO:0000313" key="1">
    <source>
        <dbReference type="EMBL" id="BAO82141.1"/>
    </source>
</evidence>
<dbReference type="OrthoDB" id="549777at2"/>
<dbReference type="EMBL" id="AP014568">
    <property type="protein sequence ID" value="BAO82141.1"/>
    <property type="molecule type" value="Genomic_DNA"/>
</dbReference>
<evidence type="ECO:0000313" key="2">
    <source>
        <dbReference type="Proteomes" id="UP000067461"/>
    </source>
</evidence>
<gene>
    <name evidence="1" type="ORF">SRAA_2287</name>
</gene>
<protein>
    <submittedName>
        <fullName evidence="1">ATPase involved in DNA replication</fullName>
    </submittedName>
</protein>
<sequence>MTPSALHRLWSTPLGVHCFAQAAEINPLLVRVFRTLRATDERATPGAPFYASEDDLLQRIHLPEWEQLVRFLVDSLRQTVVAANEGVWSAATPGLKIALRGIWFQISAQGAHHDVHTHGNCSWSGVYCVQVDVDGQRRSHPVLGEANGVTRFYGPHFNHLGGAHMDFGNAYLQSAHLDIAPAPGRLVVFPAWLAHQAMPYHGEAERIIVSFNASVHAADSTDQLHRYSHV</sequence>